<dbReference type="Gene3D" id="3.40.30.10">
    <property type="entry name" value="Glutaredoxin"/>
    <property type="match status" value="1"/>
</dbReference>
<organism evidence="2">
    <name type="scientific">Corethron hystrix</name>
    <dbReference type="NCBI Taxonomy" id="216773"/>
    <lineage>
        <taxon>Eukaryota</taxon>
        <taxon>Sar</taxon>
        <taxon>Stramenopiles</taxon>
        <taxon>Ochrophyta</taxon>
        <taxon>Bacillariophyta</taxon>
        <taxon>Coscinodiscophyceae</taxon>
        <taxon>Corethrophycidae</taxon>
        <taxon>Corethrales</taxon>
        <taxon>Corethraceae</taxon>
        <taxon>Corethron</taxon>
    </lineage>
</organism>
<keyword evidence="1" id="KW-1133">Transmembrane helix</keyword>
<accession>A0A7S1C2N8</accession>
<proteinExistence type="predicted"/>
<evidence type="ECO:0008006" key="3">
    <source>
        <dbReference type="Google" id="ProtNLM"/>
    </source>
</evidence>
<sequence length="266" mass="29099">MKYSSGTLRRKICAGFGVVGLFCFRALFTGLYAEAFKTSPFIRSRLLSNDLVLWSTPPNQSYMIREFSTFEQLKEIVELASKALPQRPDGVVVVAAYTSATRSECAAAAPGLERLARANPDTVFLRCCEEYQGAEVLFGRAVVGGSLPTYDVFYGGNRVARVEGGAAASAYEELQKQIKMHGMLVSKLDLFSEDAASTAAGKAAQGLKWGDGTVNKASFSKTPRTTNMFIPGYDWDQDKGFFDAAADKFGEDFESKYGDWVPEIDD</sequence>
<keyword evidence="1" id="KW-0812">Transmembrane</keyword>
<dbReference type="EMBL" id="HBFR01042169">
    <property type="protein sequence ID" value="CAD8903615.1"/>
    <property type="molecule type" value="Transcribed_RNA"/>
</dbReference>
<reference evidence="2" key="1">
    <citation type="submission" date="2021-01" db="EMBL/GenBank/DDBJ databases">
        <authorList>
            <person name="Corre E."/>
            <person name="Pelletier E."/>
            <person name="Niang G."/>
            <person name="Scheremetjew M."/>
            <person name="Finn R."/>
            <person name="Kale V."/>
            <person name="Holt S."/>
            <person name="Cochrane G."/>
            <person name="Meng A."/>
            <person name="Brown T."/>
            <person name="Cohen L."/>
        </authorList>
    </citation>
    <scope>NUCLEOTIDE SEQUENCE</scope>
    <source>
        <strain evidence="2">308</strain>
    </source>
</reference>
<dbReference type="InterPro" id="IPR036249">
    <property type="entry name" value="Thioredoxin-like_sf"/>
</dbReference>
<dbReference type="SUPFAM" id="SSF52833">
    <property type="entry name" value="Thioredoxin-like"/>
    <property type="match status" value="1"/>
</dbReference>
<name>A0A7S1C2N8_9STRA</name>
<evidence type="ECO:0000256" key="1">
    <source>
        <dbReference type="SAM" id="Phobius"/>
    </source>
</evidence>
<keyword evidence="1" id="KW-0472">Membrane</keyword>
<feature type="transmembrane region" description="Helical" evidence="1">
    <location>
        <begin position="12"/>
        <end position="33"/>
    </location>
</feature>
<evidence type="ECO:0000313" key="2">
    <source>
        <dbReference type="EMBL" id="CAD8903615.1"/>
    </source>
</evidence>
<gene>
    <name evidence="2" type="ORF">CHYS00102_LOCUS30835</name>
</gene>
<dbReference type="AlphaFoldDB" id="A0A7S1C2N8"/>
<protein>
    <recommendedName>
        <fullName evidence="3">Thioredoxin domain-containing protein</fullName>
    </recommendedName>
</protein>